<dbReference type="InterPro" id="IPR050603">
    <property type="entry name" value="MYST_HAT"/>
</dbReference>
<organism evidence="15 16">
    <name type="scientific">Hondaea fermentalgiana</name>
    <dbReference type="NCBI Taxonomy" id="2315210"/>
    <lineage>
        <taxon>Eukaryota</taxon>
        <taxon>Sar</taxon>
        <taxon>Stramenopiles</taxon>
        <taxon>Bigyra</taxon>
        <taxon>Labyrinthulomycetes</taxon>
        <taxon>Thraustochytrida</taxon>
        <taxon>Thraustochytriidae</taxon>
        <taxon>Hondaea</taxon>
    </lineage>
</organism>
<dbReference type="PANTHER" id="PTHR10615">
    <property type="entry name" value="HISTONE ACETYLTRANSFERASE"/>
    <property type="match status" value="1"/>
</dbReference>
<dbReference type="EMBL" id="BEYU01000040">
    <property type="protein sequence ID" value="GBG28400.1"/>
    <property type="molecule type" value="Genomic_DNA"/>
</dbReference>
<dbReference type="GO" id="GO:0003682">
    <property type="term" value="F:chromatin binding"/>
    <property type="evidence" value="ECO:0007669"/>
    <property type="project" value="TreeGrafter"/>
</dbReference>
<comment type="caution">
    <text evidence="15">The sequence shown here is derived from an EMBL/GenBank/DDBJ whole genome shotgun (WGS) entry which is preliminary data.</text>
</comment>
<dbReference type="SUPFAM" id="SSF55729">
    <property type="entry name" value="Acyl-CoA N-acyltransferases (Nat)"/>
    <property type="match status" value="1"/>
</dbReference>
<dbReference type="GO" id="GO:0008270">
    <property type="term" value="F:zinc ion binding"/>
    <property type="evidence" value="ECO:0007669"/>
    <property type="project" value="UniProtKB-KW"/>
</dbReference>
<sequence length="496" mass="55510">MGTARRARPLRATARSKRAFDATQDLKKKTAGSRDAGLGNAQARVEARRLRGRGIKLVVFPGEEEEEEEVDEDQSENLFENESSGNGDEGQDQSEADSAKEKAPDTAPVSRKPPHSDAASETQERLIDKVQLGDFDLDVWFFSPYPAKLCAETDKLFICQQCFKYFGSGHSLSRHRAKCPLTQPPGTLVYKDHESRSMYVVEGRRNREYCRNLCLFCKLFLDQKTLFYDVDMFYFFVMVVDGAVVGYFSREATTNKGLNLSCILTFPQYQSCGYGKFLISVSYAISVLEGRVGSPEKPLSDFGLAAYRSYWRAALLDFILARMQAVPASAIAPVRSARKPRAARPTSFAGLEDGDPVDDAESRGVDNDEDDGGDDEEDNGADEVEDDEEDDEGKAQNKASDDDDDAARFEEATSVIALGGSLWIDMKTLAKETGISAADIRDTFQHNNMLLRHDSQIILYIRRELLAKHLRAQPGRFFCTPTLLRRDLLPKFESRR</sequence>
<evidence type="ECO:0000313" key="15">
    <source>
        <dbReference type="EMBL" id="GBG28400.1"/>
    </source>
</evidence>
<proteinExistence type="inferred from homology"/>
<dbReference type="OrthoDB" id="787137at2759"/>
<keyword evidence="8" id="KW-0156">Chromatin regulator</keyword>
<comment type="similarity">
    <text evidence="2 12">Belongs to the MYST (SAS/MOZ) family.</text>
</comment>
<evidence type="ECO:0000256" key="1">
    <source>
        <dbReference type="ARBA" id="ARBA00004123"/>
    </source>
</evidence>
<dbReference type="EC" id="2.3.1.48" evidence="3 12"/>
<dbReference type="GO" id="GO:0006357">
    <property type="term" value="P:regulation of transcription by RNA polymerase II"/>
    <property type="evidence" value="ECO:0007669"/>
    <property type="project" value="TreeGrafter"/>
</dbReference>
<dbReference type="PANTHER" id="PTHR10615:SF161">
    <property type="entry name" value="HISTONE ACETYLTRANSFERASE KAT7"/>
    <property type="match status" value="1"/>
</dbReference>
<feature type="compositionally biased region" description="Basic residues" evidence="13">
    <location>
        <begin position="1"/>
        <end position="17"/>
    </location>
</feature>
<comment type="catalytic activity">
    <reaction evidence="12">
        <text>L-lysyl-[protein] + acetyl-CoA = N(6)-acetyl-L-lysyl-[protein] + CoA + H(+)</text>
        <dbReference type="Rhea" id="RHEA:45948"/>
        <dbReference type="Rhea" id="RHEA-COMP:9752"/>
        <dbReference type="Rhea" id="RHEA-COMP:10731"/>
        <dbReference type="ChEBI" id="CHEBI:15378"/>
        <dbReference type="ChEBI" id="CHEBI:29969"/>
        <dbReference type="ChEBI" id="CHEBI:57287"/>
        <dbReference type="ChEBI" id="CHEBI:57288"/>
        <dbReference type="ChEBI" id="CHEBI:61930"/>
        <dbReference type="EC" id="2.3.1.48"/>
    </reaction>
</comment>
<keyword evidence="7" id="KW-0862">Zinc</keyword>
<evidence type="ECO:0000256" key="6">
    <source>
        <dbReference type="ARBA" id="ARBA00022771"/>
    </source>
</evidence>
<dbReference type="Gene3D" id="3.30.60.60">
    <property type="entry name" value="N-acetyl transferase-like"/>
    <property type="match status" value="1"/>
</dbReference>
<feature type="region of interest" description="Disordered" evidence="13">
    <location>
        <begin position="342"/>
        <end position="406"/>
    </location>
</feature>
<reference evidence="15 16" key="1">
    <citation type="submission" date="2017-12" db="EMBL/GenBank/DDBJ databases">
        <title>Sequencing, de novo assembly and annotation of complete genome of a new Thraustochytrid species, strain FCC1311.</title>
        <authorList>
            <person name="Sedici K."/>
            <person name="Godart F."/>
            <person name="Aiese Cigliano R."/>
            <person name="Sanseverino W."/>
            <person name="Barakat M."/>
            <person name="Ortet P."/>
            <person name="Marechal E."/>
            <person name="Cagnac O."/>
            <person name="Amato A."/>
        </authorList>
    </citation>
    <scope>NUCLEOTIDE SEQUENCE [LARGE SCALE GENOMIC DNA]</scope>
</reference>
<dbReference type="CDD" id="cd04301">
    <property type="entry name" value="NAT_SF"/>
    <property type="match status" value="1"/>
</dbReference>
<accession>A0A2R5GBP0</accession>
<dbReference type="Gene3D" id="1.10.10.10">
    <property type="entry name" value="Winged helix-like DNA-binding domain superfamily/Winged helix DNA-binding domain"/>
    <property type="match status" value="1"/>
</dbReference>
<feature type="compositionally biased region" description="Acidic residues" evidence="13">
    <location>
        <begin position="367"/>
        <end position="392"/>
    </location>
</feature>
<dbReference type="InterPro" id="IPR016181">
    <property type="entry name" value="Acyl_CoA_acyltransferase"/>
</dbReference>
<keyword evidence="10 12" id="KW-0539">Nucleus</keyword>
<evidence type="ECO:0000256" key="2">
    <source>
        <dbReference type="ARBA" id="ARBA00010107"/>
    </source>
</evidence>
<feature type="region of interest" description="Disordered" evidence="13">
    <location>
        <begin position="1"/>
        <end position="44"/>
    </location>
</feature>
<keyword evidence="9" id="KW-0007">Acetylation</keyword>
<dbReference type="GO" id="GO:0005634">
    <property type="term" value="C:nucleus"/>
    <property type="evidence" value="ECO:0007669"/>
    <property type="project" value="UniProtKB-SubCell"/>
</dbReference>
<evidence type="ECO:0000256" key="11">
    <source>
        <dbReference type="PIRSR" id="PIRSR602717-51"/>
    </source>
</evidence>
<feature type="compositionally biased region" description="Polar residues" evidence="13">
    <location>
        <begin position="76"/>
        <end position="86"/>
    </location>
</feature>
<name>A0A2R5GBP0_9STRA</name>
<dbReference type="AlphaFoldDB" id="A0A2R5GBP0"/>
<dbReference type="Pfam" id="PF17772">
    <property type="entry name" value="zf-MYST"/>
    <property type="match status" value="1"/>
</dbReference>
<dbReference type="InterPro" id="IPR036388">
    <property type="entry name" value="WH-like_DNA-bd_sf"/>
</dbReference>
<dbReference type="Pfam" id="PF01853">
    <property type="entry name" value="MOZ_SAS"/>
    <property type="match status" value="1"/>
</dbReference>
<evidence type="ECO:0000256" key="8">
    <source>
        <dbReference type="ARBA" id="ARBA00022853"/>
    </source>
</evidence>
<evidence type="ECO:0000256" key="9">
    <source>
        <dbReference type="ARBA" id="ARBA00022990"/>
    </source>
</evidence>
<dbReference type="GO" id="GO:0004402">
    <property type="term" value="F:histone acetyltransferase activity"/>
    <property type="evidence" value="ECO:0007669"/>
    <property type="project" value="InterPro"/>
</dbReference>
<feature type="compositionally biased region" description="Acidic residues" evidence="13">
    <location>
        <begin position="62"/>
        <end position="75"/>
    </location>
</feature>
<comment type="subcellular location">
    <subcellularLocation>
        <location evidence="1 12">Nucleus</location>
    </subcellularLocation>
</comment>
<dbReference type="GO" id="GO:0003712">
    <property type="term" value="F:transcription coregulator activity"/>
    <property type="evidence" value="ECO:0007669"/>
    <property type="project" value="TreeGrafter"/>
</dbReference>
<feature type="region of interest" description="Disordered" evidence="13">
    <location>
        <begin position="57"/>
        <end position="123"/>
    </location>
</feature>
<dbReference type="InParanoid" id="A0A2R5GBP0"/>
<dbReference type="PROSITE" id="PS51726">
    <property type="entry name" value="MYST_HAT"/>
    <property type="match status" value="1"/>
</dbReference>
<keyword evidence="16" id="KW-1185">Reference proteome</keyword>
<dbReference type="GO" id="GO:0000785">
    <property type="term" value="C:chromatin"/>
    <property type="evidence" value="ECO:0007669"/>
    <property type="project" value="TreeGrafter"/>
</dbReference>
<keyword evidence="5" id="KW-0479">Metal-binding</keyword>
<dbReference type="Proteomes" id="UP000241890">
    <property type="component" value="Unassembled WGS sequence"/>
</dbReference>
<dbReference type="InterPro" id="IPR040706">
    <property type="entry name" value="Zf-MYST"/>
</dbReference>
<evidence type="ECO:0000259" key="14">
    <source>
        <dbReference type="PROSITE" id="PS51726"/>
    </source>
</evidence>
<evidence type="ECO:0000256" key="13">
    <source>
        <dbReference type="SAM" id="MobiDB-lite"/>
    </source>
</evidence>
<evidence type="ECO:0000256" key="12">
    <source>
        <dbReference type="RuleBase" id="RU361211"/>
    </source>
</evidence>
<feature type="domain" description="MYST-type HAT" evidence="14">
    <location>
        <begin position="122"/>
        <end position="481"/>
    </location>
</feature>
<dbReference type="Gene3D" id="3.40.630.30">
    <property type="match status" value="1"/>
</dbReference>
<gene>
    <name evidence="15" type="ORF">FCC1311_046232</name>
</gene>
<evidence type="ECO:0000313" key="16">
    <source>
        <dbReference type="Proteomes" id="UP000241890"/>
    </source>
</evidence>
<feature type="compositionally biased region" description="Basic and acidic residues" evidence="13">
    <location>
        <begin position="18"/>
        <end position="28"/>
    </location>
</feature>
<evidence type="ECO:0000256" key="7">
    <source>
        <dbReference type="ARBA" id="ARBA00022833"/>
    </source>
</evidence>
<evidence type="ECO:0000256" key="3">
    <source>
        <dbReference type="ARBA" id="ARBA00013184"/>
    </source>
</evidence>
<evidence type="ECO:0000256" key="4">
    <source>
        <dbReference type="ARBA" id="ARBA00022679"/>
    </source>
</evidence>
<feature type="active site" description="Proton donor/acceptor" evidence="11">
    <location>
        <position position="296"/>
    </location>
</feature>
<keyword evidence="4 15" id="KW-0808">Transferase</keyword>
<evidence type="ECO:0000256" key="10">
    <source>
        <dbReference type="ARBA" id="ARBA00023242"/>
    </source>
</evidence>
<protein>
    <recommendedName>
        <fullName evidence="3 12">Histone acetyltransferase</fullName>
        <ecNumber evidence="3 12">2.3.1.48</ecNumber>
    </recommendedName>
</protein>
<evidence type="ECO:0000256" key="5">
    <source>
        <dbReference type="ARBA" id="ARBA00022723"/>
    </source>
</evidence>
<keyword evidence="6" id="KW-0863">Zinc-finger</keyword>
<dbReference type="InterPro" id="IPR002717">
    <property type="entry name" value="HAT_MYST-type"/>
</dbReference>